<dbReference type="Proteomes" id="UP001374535">
    <property type="component" value="Chromosome 6"/>
</dbReference>
<organism evidence="1 2">
    <name type="scientific">Vigna mungo</name>
    <name type="common">Black gram</name>
    <name type="synonym">Phaseolus mungo</name>
    <dbReference type="NCBI Taxonomy" id="3915"/>
    <lineage>
        <taxon>Eukaryota</taxon>
        <taxon>Viridiplantae</taxon>
        <taxon>Streptophyta</taxon>
        <taxon>Embryophyta</taxon>
        <taxon>Tracheophyta</taxon>
        <taxon>Spermatophyta</taxon>
        <taxon>Magnoliopsida</taxon>
        <taxon>eudicotyledons</taxon>
        <taxon>Gunneridae</taxon>
        <taxon>Pentapetalae</taxon>
        <taxon>rosids</taxon>
        <taxon>fabids</taxon>
        <taxon>Fabales</taxon>
        <taxon>Fabaceae</taxon>
        <taxon>Papilionoideae</taxon>
        <taxon>50 kb inversion clade</taxon>
        <taxon>NPAAA clade</taxon>
        <taxon>indigoferoid/millettioid clade</taxon>
        <taxon>Phaseoleae</taxon>
        <taxon>Vigna</taxon>
    </lineage>
</organism>
<sequence length="178" mass="20008">MLNVLREGNFTPPKMDSTLWHESITKYSSDPNLAISFTGKTICFVLNAKSRILINFLNPSGNTSSSMHLLINNTCKLWRLQIESGSLLIFKFLLMSKYLKCFNLAMLRGKVSNVEPLKSKTRKHLNFDRHVFSIASPLAPTPPFGNSTVLTDADFFISKLSNKLLSAKDRCPTFSGIF</sequence>
<reference evidence="1 2" key="1">
    <citation type="journal article" date="2023" name="Life. Sci Alliance">
        <title>Evolutionary insights into 3D genome organization and epigenetic landscape of Vigna mungo.</title>
        <authorList>
            <person name="Junaid A."/>
            <person name="Singh B."/>
            <person name="Bhatia S."/>
        </authorList>
    </citation>
    <scope>NUCLEOTIDE SEQUENCE [LARGE SCALE GENOMIC DNA]</scope>
    <source>
        <strain evidence="1">Urdbean</strain>
    </source>
</reference>
<keyword evidence="2" id="KW-1185">Reference proteome</keyword>
<evidence type="ECO:0000313" key="2">
    <source>
        <dbReference type="Proteomes" id="UP001374535"/>
    </source>
</evidence>
<proteinExistence type="predicted"/>
<dbReference type="EMBL" id="CP144695">
    <property type="protein sequence ID" value="WVZ06414.1"/>
    <property type="molecule type" value="Genomic_DNA"/>
</dbReference>
<evidence type="ECO:0000313" key="1">
    <source>
        <dbReference type="EMBL" id="WVZ06414.1"/>
    </source>
</evidence>
<protein>
    <submittedName>
        <fullName evidence="1">Uncharacterized protein</fullName>
    </submittedName>
</protein>
<gene>
    <name evidence="1" type="ORF">V8G54_019760</name>
</gene>
<dbReference type="AlphaFoldDB" id="A0AAQ3RSP8"/>
<name>A0AAQ3RSP8_VIGMU</name>
<accession>A0AAQ3RSP8</accession>